<keyword evidence="1" id="KW-0689">Ribosomal protein</keyword>
<evidence type="ECO:0000313" key="2">
    <source>
        <dbReference type="Proteomes" id="UP001180845"/>
    </source>
</evidence>
<dbReference type="Proteomes" id="UP001180845">
    <property type="component" value="Unassembled WGS sequence"/>
</dbReference>
<dbReference type="EMBL" id="JAVDXW010000001">
    <property type="protein sequence ID" value="MDR7302917.1"/>
    <property type="molecule type" value="Genomic_DNA"/>
</dbReference>
<organism evidence="1 2">
    <name type="scientific">Haloactinomyces albus</name>
    <dbReference type="NCBI Taxonomy" id="1352928"/>
    <lineage>
        <taxon>Bacteria</taxon>
        <taxon>Bacillati</taxon>
        <taxon>Actinomycetota</taxon>
        <taxon>Actinomycetes</taxon>
        <taxon>Actinopolysporales</taxon>
        <taxon>Actinopolysporaceae</taxon>
        <taxon>Haloactinomyces</taxon>
    </lineage>
</organism>
<keyword evidence="1" id="KW-0687">Ribonucleoprotein</keyword>
<dbReference type="AlphaFoldDB" id="A0AAE3ZGS5"/>
<protein>
    <submittedName>
        <fullName evidence="1">Ribosomal protein L37AE/L43A</fullName>
    </submittedName>
</protein>
<evidence type="ECO:0000313" key="1">
    <source>
        <dbReference type="EMBL" id="MDR7302917.1"/>
    </source>
</evidence>
<accession>A0AAE3ZGS5</accession>
<proteinExistence type="predicted"/>
<name>A0AAE3ZGS5_9ACTN</name>
<sequence>MLRTKLAAGRTKVTNKVTERAKSVMPVQGDTHPCIVCGRKMRFYRTGGGEGRVCSPRCAKSWAG</sequence>
<reference evidence="1" key="1">
    <citation type="submission" date="2023-07" db="EMBL/GenBank/DDBJ databases">
        <title>Sequencing the genomes of 1000 actinobacteria strains.</title>
        <authorList>
            <person name="Klenk H.-P."/>
        </authorList>
    </citation>
    <scope>NUCLEOTIDE SEQUENCE</scope>
    <source>
        <strain evidence="1">DSM 45977</strain>
    </source>
</reference>
<keyword evidence="2" id="KW-1185">Reference proteome</keyword>
<dbReference type="RefSeq" id="WP_310274852.1">
    <property type="nucleotide sequence ID" value="NZ_JAVDXW010000001.1"/>
</dbReference>
<comment type="caution">
    <text evidence="1">The sequence shown here is derived from an EMBL/GenBank/DDBJ whole genome shotgun (WGS) entry which is preliminary data.</text>
</comment>
<dbReference type="GO" id="GO:0005840">
    <property type="term" value="C:ribosome"/>
    <property type="evidence" value="ECO:0007669"/>
    <property type="project" value="UniProtKB-KW"/>
</dbReference>
<gene>
    <name evidence="1" type="ORF">JOF55_003098</name>
</gene>